<keyword evidence="2" id="KW-1185">Reference proteome</keyword>
<sequence>MSTVVLHHRRHHKTTQLRGVFQISVSIVERAGYIQEIGCLNGEFLLQLCAPYVWDGHKNWNGLSVMLMGRWPVPEVTGRDSTRGALLRLLPKQDSKFPTATRCLPLNYRNDFLSKVS</sequence>
<dbReference type="EMBL" id="JAIVGD010000015">
    <property type="protein sequence ID" value="KAH0758003.1"/>
    <property type="molecule type" value="Genomic_DNA"/>
</dbReference>
<evidence type="ECO:0000313" key="1">
    <source>
        <dbReference type="EMBL" id="KAH0758003.1"/>
    </source>
</evidence>
<dbReference type="Proteomes" id="UP000826656">
    <property type="component" value="Unassembled WGS sequence"/>
</dbReference>
<evidence type="ECO:0000313" key="2">
    <source>
        <dbReference type="Proteomes" id="UP000826656"/>
    </source>
</evidence>
<name>A0ABQ7V3V0_SOLTU</name>
<accession>A0ABQ7V3V0</accession>
<organism evidence="1 2">
    <name type="scientific">Solanum tuberosum</name>
    <name type="common">Potato</name>
    <dbReference type="NCBI Taxonomy" id="4113"/>
    <lineage>
        <taxon>Eukaryota</taxon>
        <taxon>Viridiplantae</taxon>
        <taxon>Streptophyta</taxon>
        <taxon>Embryophyta</taxon>
        <taxon>Tracheophyta</taxon>
        <taxon>Spermatophyta</taxon>
        <taxon>Magnoliopsida</taxon>
        <taxon>eudicotyledons</taxon>
        <taxon>Gunneridae</taxon>
        <taxon>Pentapetalae</taxon>
        <taxon>asterids</taxon>
        <taxon>lamiids</taxon>
        <taxon>Solanales</taxon>
        <taxon>Solanaceae</taxon>
        <taxon>Solanoideae</taxon>
        <taxon>Solaneae</taxon>
        <taxon>Solanum</taxon>
    </lineage>
</organism>
<gene>
    <name evidence="1" type="ORF">KY290_021496</name>
</gene>
<reference evidence="1 2" key="1">
    <citation type="journal article" date="2021" name="bioRxiv">
        <title>Chromosome-scale and haplotype-resolved genome assembly of a tetraploid potato cultivar.</title>
        <authorList>
            <person name="Sun H."/>
            <person name="Jiao W.-B."/>
            <person name="Krause K."/>
            <person name="Campoy J.A."/>
            <person name="Goel M."/>
            <person name="Folz-Donahue K."/>
            <person name="Kukat C."/>
            <person name="Huettel B."/>
            <person name="Schneeberger K."/>
        </authorList>
    </citation>
    <scope>NUCLEOTIDE SEQUENCE [LARGE SCALE GENOMIC DNA]</scope>
    <source>
        <strain evidence="1">SolTubOtavaFocal</strain>
        <tissue evidence="1">Leaves</tissue>
    </source>
</reference>
<protein>
    <submittedName>
        <fullName evidence="1">Uncharacterized protein</fullName>
    </submittedName>
</protein>
<comment type="caution">
    <text evidence="1">The sequence shown here is derived from an EMBL/GenBank/DDBJ whole genome shotgun (WGS) entry which is preliminary data.</text>
</comment>
<proteinExistence type="predicted"/>